<dbReference type="GO" id="GO:0046872">
    <property type="term" value="F:metal ion binding"/>
    <property type="evidence" value="ECO:0007669"/>
    <property type="project" value="UniProtKB-KW"/>
</dbReference>
<dbReference type="Pfam" id="PF00412">
    <property type="entry name" value="LIM"/>
    <property type="match status" value="1"/>
</dbReference>
<feature type="compositionally biased region" description="Basic and acidic residues" evidence="5">
    <location>
        <begin position="119"/>
        <end position="140"/>
    </location>
</feature>
<accession>A0A671SGE1</accession>
<dbReference type="Proteomes" id="UP000472260">
    <property type="component" value="Unassembled WGS sequence"/>
</dbReference>
<keyword evidence="1 4" id="KW-0479">Metal-binding</keyword>
<keyword evidence="2 4" id="KW-0862">Zinc</keyword>
<evidence type="ECO:0000256" key="4">
    <source>
        <dbReference type="PROSITE-ProRule" id="PRU00125"/>
    </source>
</evidence>
<dbReference type="AlphaFoldDB" id="A0A671SGE1"/>
<dbReference type="Ensembl" id="ENSSANT00000101269.1">
    <property type="protein sequence ID" value="ENSSANP00000095364.1"/>
    <property type="gene ID" value="ENSSANG00000046984.1"/>
</dbReference>
<dbReference type="PROSITE" id="PS50023">
    <property type="entry name" value="LIM_DOMAIN_2"/>
    <property type="match status" value="1"/>
</dbReference>
<evidence type="ECO:0000313" key="7">
    <source>
        <dbReference type="Ensembl" id="ENSSANP00000095364.1"/>
    </source>
</evidence>
<keyword evidence="8" id="KW-1185">Reference proteome</keyword>
<evidence type="ECO:0000256" key="1">
    <source>
        <dbReference type="ARBA" id="ARBA00022723"/>
    </source>
</evidence>
<dbReference type="PROSITE" id="PS00478">
    <property type="entry name" value="LIM_DOMAIN_1"/>
    <property type="match status" value="1"/>
</dbReference>
<name>A0A671SGE1_9TELE</name>
<sequence length="146" mass="16623">LARIPKSEMCAVCKKRVYPMEGLIADKKKFHKCCFLCEHCKNKLSLGNFVSLHGHLYCQPHYKQLFKSKGNFEDGLVQGSQRELLESEGDISSISDTHSMKYCGNFRNTRTHHDDEELRMQDENRTIGRVRKGGERDGGGEKVTGS</sequence>
<reference evidence="7" key="2">
    <citation type="submission" date="2025-09" db="UniProtKB">
        <authorList>
            <consortium name="Ensembl"/>
        </authorList>
    </citation>
    <scope>IDENTIFICATION</scope>
</reference>
<organism evidence="7 8">
    <name type="scientific">Sinocyclocheilus anshuiensis</name>
    <dbReference type="NCBI Taxonomy" id="1608454"/>
    <lineage>
        <taxon>Eukaryota</taxon>
        <taxon>Metazoa</taxon>
        <taxon>Chordata</taxon>
        <taxon>Craniata</taxon>
        <taxon>Vertebrata</taxon>
        <taxon>Euteleostomi</taxon>
        <taxon>Actinopterygii</taxon>
        <taxon>Neopterygii</taxon>
        <taxon>Teleostei</taxon>
        <taxon>Ostariophysi</taxon>
        <taxon>Cypriniformes</taxon>
        <taxon>Cyprinidae</taxon>
        <taxon>Cyprininae</taxon>
        <taxon>Sinocyclocheilus</taxon>
    </lineage>
</organism>
<dbReference type="InterPro" id="IPR001781">
    <property type="entry name" value="Znf_LIM"/>
</dbReference>
<protein>
    <recommendedName>
        <fullName evidence="6">LIM zinc-binding domain-containing protein</fullName>
    </recommendedName>
</protein>
<feature type="domain" description="LIM zinc-binding" evidence="6">
    <location>
        <begin position="8"/>
        <end position="68"/>
    </location>
</feature>
<evidence type="ECO:0000256" key="2">
    <source>
        <dbReference type="ARBA" id="ARBA00022833"/>
    </source>
</evidence>
<dbReference type="FunFam" id="2.10.110.10:FF:000002">
    <property type="entry name" value="LIM domain and actin-binding 1"/>
    <property type="match status" value="1"/>
</dbReference>
<proteinExistence type="predicted"/>
<dbReference type="SUPFAM" id="SSF57716">
    <property type="entry name" value="Glucocorticoid receptor-like (DNA-binding domain)"/>
    <property type="match status" value="2"/>
</dbReference>
<reference evidence="7" key="1">
    <citation type="submission" date="2025-08" db="UniProtKB">
        <authorList>
            <consortium name="Ensembl"/>
        </authorList>
    </citation>
    <scope>IDENTIFICATION</scope>
</reference>
<evidence type="ECO:0000313" key="8">
    <source>
        <dbReference type="Proteomes" id="UP000472260"/>
    </source>
</evidence>
<keyword evidence="3 4" id="KW-0440">LIM domain</keyword>
<dbReference type="PANTHER" id="PTHR24206">
    <property type="entry name" value="OS06G0237300 PROTEIN"/>
    <property type="match status" value="1"/>
</dbReference>
<evidence type="ECO:0000256" key="5">
    <source>
        <dbReference type="SAM" id="MobiDB-lite"/>
    </source>
</evidence>
<dbReference type="Gene3D" id="2.10.110.10">
    <property type="entry name" value="Cysteine Rich Protein"/>
    <property type="match status" value="1"/>
</dbReference>
<dbReference type="SMART" id="SM00132">
    <property type="entry name" value="LIM"/>
    <property type="match status" value="1"/>
</dbReference>
<dbReference type="CDD" id="cd09442">
    <property type="entry name" value="LIM_Eplin_like"/>
    <property type="match status" value="1"/>
</dbReference>
<feature type="region of interest" description="Disordered" evidence="5">
    <location>
        <begin position="119"/>
        <end position="146"/>
    </location>
</feature>
<evidence type="ECO:0000259" key="6">
    <source>
        <dbReference type="PROSITE" id="PS50023"/>
    </source>
</evidence>
<evidence type="ECO:0000256" key="3">
    <source>
        <dbReference type="ARBA" id="ARBA00023038"/>
    </source>
</evidence>